<dbReference type="EMBL" id="GBXM01085989">
    <property type="protein sequence ID" value="JAH22588.1"/>
    <property type="molecule type" value="Transcribed_RNA"/>
</dbReference>
<reference evidence="1" key="2">
    <citation type="journal article" date="2015" name="Fish Shellfish Immunol.">
        <title>Early steps in the European eel (Anguilla anguilla)-Vibrio vulnificus interaction in the gills: Role of the RtxA13 toxin.</title>
        <authorList>
            <person name="Callol A."/>
            <person name="Pajuelo D."/>
            <person name="Ebbesson L."/>
            <person name="Teles M."/>
            <person name="MacKenzie S."/>
            <person name="Amaro C."/>
        </authorList>
    </citation>
    <scope>NUCLEOTIDE SEQUENCE</scope>
</reference>
<dbReference type="AlphaFoldDB" id="A0A0E9R2L5"/>
<protein>
    <submittedName>
        <fullName evidence="1">Uncharacterized protein</fullName>
    </submittedName>
</protein>
<sequence>MHRCPLSMNESALPPVSSAQLLYSQTSFT</sequence>
<evidence type="ECO:0000313" key="1">
    <source>
        <dbReference type="EMBL" id="JAH22588.1"/>
    </source>
</evidence>
<reference evidence="1" key="1">
    <citation type="submission" date="2014-11" db="EMBL/GenBank/DDBJ databases">
        <authorList>
            <person name="Amaro Gonzalez C."/>
        </authorList>
    </citation>
    <scope>NUCLEOTIDE SEQUENCE</scope>
</reference>
<accession>A0A0E9R2L5</accession>
<proteinExistence type="predicted"/>
<organism evidence="1">
    <name type="scientific">Anguilla anguilla</name>
    <name type="common">European freshwater eel</name>
    <name type="synonym">Muraena anguilla</name>
    <dbReference type="NCBI Taxonomy" id="7936"/>
    <lineage>
        <taxon>Eukaryota</taxon>
        <taxon>Metazoa</taxon>
        <taxon>Chordata</taxon>
        <taxon>Craniata</taxon>
        <taxon>Vertebrata</taxon>
        <taxon>Euteleostomi</taxon>
        <taxon>Actinopterygii</taxon>
        <taxon>Neopterygii</taxon>
        <taxon>Teleostei</taxon>
        <taxon>Anguilliformes</taxon>
        <taxon>Anguillidae</taxon>
        <taxon>Anguilla</taxon>
    </lineage>
</organism>
<name>A0A0E9R2L5_ANGAN</name>